<keyword evidence="2" id="KW-0808">Transferase</keyword>
<sequence length="248" mass="27476">MMQVPNLSTTLSKLAINLRTIFKYTFANTNSTSNQLHQVNHTLKYKPQPRAPTDSKMTDPNFLITTPRLTISYLDPSNPSHCEFMVSLWNTPEFISMLGGKPTSITTPSAAKSLIEDRFIADHKRNGYGIYLVSLLNNGQPGVPIGTVSLMRGENSSLLAPDVGFAMLSEHMRKGYAVEAGKALIDYVGKEQGVTAIFGFCNGKNEASMGTLRKLGLKWEGLRVVKDFGDDETACWSWNMEDVREYGL</sequence>
<dbReference type="Gene3D" id="3.40.630.30">
    <property type="match status" value="1"/>
</dbReference>
<feature type="domain" description="N-acetyltransferase" evidence="1">
    <location>
        <begin position="74"/>
        <end position="218"/>
    </location>
</feature>
<dbReference type="Pfam" id="PF13302">
    <property type="entry name" value="Acetyltransf_3"/>
    <property type="match status" value="1"/>
</dbReference>
<proteinExistence type="predicted"/>
<dbReference type="InterPro" id="IPR016181">
    <property type="entry name" value="Acyl_CoA_acyltransferase"/>
</dbReference>
<dbReference type="InterPro" id="IPR000182">
    <property type="entry name" value="GNAT_dom"/>
</dbReference>
<organism evidence="2 3">
    <name type="scientific">Aureobasidium pullulans</name>
    <name type="common">Black yeast</name>
    <name type="synonym">Pullularia pullulans</name>
    <dbReference type="NCBI Taxonomy" id="5580"/>
    <lineage>
        <taxon>Eukaryota</taxon>
        <taxon>Fungi</taxon>
        <taxon>Dikarya</taxon>
        <taxon>Ascomycota</taxon>
        <taxon>Pezizomycotina</taxon>
        <taxon>Dothideomycetes</taxon>
        <taxon>Dothideomycetidae</taxon>
        <taxon>Dothideales</taxon>
        <taxon>Saccotheciaceae</taxon>
        <taxon>Aureobasidium</taxon>
    </lineage>
</organism>
<protein>
    <submittedName>
        <fullName evidence="2">Acyl-CoA N-acyltransferase</fullName>
    </submittedName>
</protein>
<name>A0A4S9LCT2_AURPU</name>
<dbReference type="EMBL" id="QZBD01000138">
    <property type="protein sequence ID" value="THY26829.1"/>
    <property type="molecule type" value="Genomic_DNA"/>
</dbReference>
<gene>
    <name evidence="2" type="ORF">D6D01_04319</name>
</gene>
<dbReference type="GO" id="GO:0016747">
    <property type="term" value="F:acyltransferase activity, transferring groups other than amino-acyl groups"/>
    <property type="evidence" value="ECO:0007669"/>
    <property type="project" value="InterPro"/>
</dbReference>
<dbReference type="SUPFAM" id="SSF55729">
    <property type="entry name" value="Acyl-CoA N-acyltransferases (Nat)"/>
    <property type="match status" value="1"/>
</dbReference>
<dbReference type="PANTHER" id="PTHR43792:SF16">
    <property type="entry name" value="N-ACETYLTRANSFERASE DOMAIN-CONTAINING PROTEIN"/>
    <property type="match status" value="1"/>
</dbReference>
<keyword evidence="2" id="KW-0012">Acyltransferase</keyword>
<accession>A0A4S9LCT2</accession>
<reference evidence="2 3" key="1">
    <citation type="submission" date="2018-10" db="EMBL/GenBank/DDBJ databases">
        <title>Fifty Aureobasidium pullulans genomes reveal a recombining polyextremotolerant generalist.</title>
        <authorList>
            <person name="Gostincar C."/>
            <person name="Turk M."/>
            <person name="Zajc J."/>
            <person name="Gunde-Cimerman N."/>
        </authorList>
    </citation>
    <scope>NUCLEOTIDE SEQUENCE [LARGE SCALE GENOMIC DNA]</scope>
    <source>
        <strain evidence="2 3">EXF-6604</strain>
    </source>
</reference>
<evidence type="ECO:0000313" key="3">
    <source>
        <dbReference type="Proteomes" id="UP000306584"/>
    </source>
</evidence>
<evidence type="ECO:0000259" key="1">
    <source>
        <dbReference type="Pfam" id="PF13302"/>
    </source>
</evidence>
<dbReference type="AlphaFoldDB" id="A0A4S9LCT2"/>
<dbReference type="PANTHER" id="PTHR43792">
    <property type="entry name" value="GNAT FAMILY, PUTATIVE (AFU_ORTHOLOGUE AFUA_3G00765)-RELATED-RELATED"/>
    <property type="match status" value="1"/>
</dbReference>
<comment type="caution">
    <text evidence="2">The sequence shown here is derived from an EMBL/GenBank/DDBJ whole genome shotgun (WGS) entry which is preliminary data.</text>
</comment>
<dbReference type="InterPro" id="IPR051531">
    <property type="entry name" value="N-acetyltransferase"/>
</dbReference>
<evidence type="ECO:0000313" key="2">
    <source>
        <dbReference type="EMBL" id="THY26829.1"/>
    </source>
</evidence>
<dbReference type="Proteomes" id="UP000306584">
    <property type="component" value="Unassembled WGS sequence"/>
</dbReference>